<dbReference type="PANTHER" id="PTHR33164:SF57">
    <property type="entry name" value="MARR-FAMILY TRANSCRIPTIONAL REGULATOR"/>
    <property type="match status" value="1"/>
</dbReference>
<dbReference type="Pfam" id="PF01047">
    <property type="entry name" value="MarR"/>
    <property type="match status" value="1"/>
</dbReference>
<dbReference type="PANTHER" id="PTHR33164">
    <property type="entry name" value="TRANSCRIPTIONAL REGULATOR, MARR FAMILY"/>
    <property type="match status" value="1"/>
</dbReference>
<evidence type="ECO:0000256" key="3">
    <source>
        <dbReference type="ARBA" id="ARBA00023163"/>
    </source>
</evidence>
<dbReference type="PROSITE" id="PS01117">
    <property type="entry name" value="HTH_MARR_1"/>
    <property type="match status" value="1"/>
</dbReference>
<keyword evidence="3" id="KW-0804">Transcription</keyword>
<dbReference type="PROSITE" id="PS50995">
    <property type="entry name" value="HTH_MARR_2"/>
    <property type="match status" value="1"/>
</dbReference>
<evidence type="ECO:0000313" key="5">
    <source>
        <dbReference type="EMBL" id="ACV77176.1"/>
    </source>
</evidence>
<sequence length="178" mass="18923">MTDTLVAAPATDPTPTGPDALLAESADIAGAVVDLMRQLHGIKARLAVGPEADHSPLLLLAKLVHAGPQRASALADLVGADPSTVSRQVAALVKAGLVVREADPDDGRACLLVPTALGRERVQEYRQRRAAAMAPLIQDWTAHERADFLRLLRKYVTSIDAHRDDVIATLTAHPQKGQ</sequence>
<reference evidence="5 6" key="2">
    <citation type="journal article" date="2010" name="Stand. Genomic Sci.">
        <title>Complete genome sequence of Nakamurella multipartita type strain (Y-104).</title>
        <authorList>
            <person name="Tice H."/>
            <person name="Mayilraj S."/>
            <person name="Sims D."/>
            <person name="Lapidus A."/>
            <person name="Nolan M."/>
            <person name="Lucas S."/>
            <person name="Glavina Del Rio T."/>
            <person name="Copeland A."/>
            <person name="Cheng J.F."/>
            <person name="Meincke L."/>
            <person name="Bruce D."/>
            <person name="Goodwin L."/>
            <person name="Pitluck S."/>
            <person name="Ivanova N."/>
            <person name="Mavromatis K."/>
            <person name="Ovchinnikova G."/>
            <person name="Pati A."/>
            <person name="Chen A."/>
            <person name="Palaniappan K."/>
            <person name="Land M."/>
            <person name="Hauser L."/>
            <person name="Chang Y.J."/>
            <person name="Jeffries C.D."/>
            <person name="Detter J.C."/>
            <person name="Brettin T."/>
            <person name="Rohde M."/>
            <person name="Goker M."/>
            <person name="Bristow J."/>
            <person name="Eisen J.A."/>
            <person name="Markowitz V."/>
            <person name="Hugenholtz P."/>
            <person name="Kyrpides N.C."/>
            <person name="Klenk H.P."/>
            <person name="Chen F."/>
        </authorList>
    </citation>
    <scope>NUCLEOTIDE SEQUENCE [LARGE SCALE GENOMIC DNA]</scope>
    <source>
        <strain evidence="6">ATCC 700099 / DSM 44233 / CIP 104796 / JCM 9543 / NBRC 105858 / Y-104</strain>
    </source>
</reference>
<dbReference type="GO" id="GO:0006950">
    <property type="term" value="P:response to stress"/>
    <property type="evidence" value="ECO:0007669"/>
    <property type="project" value="TreeGrafter"/>
</dbReference>
<dbReference type="InParanoid" id="C8X9A8"/>
<gene>
    <name evidence="5" type="ordered locus">Namu_0762</name>
</gene>
<dbReference type="Proteomes" id="UP000002218">
    <property type="component" value="Chromosome"/>
</dbReference>
<protein>
    <submittedName>
        <fullName evidence="5">Transcriptional regulator, MarR family</fullName>
    </submittedName>
</protein>
<dbReference type="STRING" id="479431.Namu_0762"/>
<dbReference type="OrthoDB" id="8966183at2"/>
<dbReference type="InterPro" id="IPR011991">
    <property type="entry name" value="ArsR-like_HTH"/>
</dbReference>
<evidence type="ECO:0000313" key="6">
    <source>
        <dbReference type="Proteomes" id="UP000002218"/>
    </source>
</evidence>
<evidence type="ECO:0000259" key="4">
    <source>
        <dbReference type="PROSITE" id="PS50995"/>
    </source>
</evidence>
<feature type="domain" description="HTH marR-type" evidence="4">
    <location>
        <begin position="25"/>
        <end position="157"/>
    </location>
</feature>
<proteinExistence type="predicted"/>
<dbReference type="GO" id="GO:0003700">
    <property type="term" value="F:DNA-binding transcription factor activity"/>
    <property type="evidence" value="ECO:0007669"/>
    <property type="project" value="InterPro"/>
</dbReference>
<name>C8X9A8_NAKMY</name>
<dbReference type="HOGENOM" id="CLU_083287_15_0_11"/>
<dbReference type="InterPro" id="IPR036390">
    <property type="entry name" value="WH_DNA-bd_sf"/>
</dbReference>
<evidence type="ECO:0000256" key="1">
    <source>
        <dbReference type="ARBA" id="ARBA00023015"/>
    </source>
</evidence>
<keyword evidence="6" id="KW-1185">Reference proteome</keyword>
<keyword evidence="1" id="KW-0805">Transcription regulation</keyword>
<dbReference type="AlphaFoldDB" id="C8X9A8"/>
<dbReference type="InterPro" id="IPR039422">
    <property type="entry name" value="MarR/SlyA-like"/>
</dbReference>
<dbReference type="EMBL" id="CP001737">
    <property type="protein sequence ID" value="ACV77176.1"/>
    <property type="molecule type" value="Genomic_DNA"/>
</dbReference>
<dbReference type="Gene3D" id="1.10.10.10">
    <property type="entry name" value="Winged helix-like DNA-binding domain superfamily/Winged helix DNA-binding domain"/>
    <property type="match status" value="1"/>
</dbReference>
<keyword evidence="2" id="KW-0238">DNA-binding</keyword>
<dbReference type="GO" id="GO:0003677">
    <property type="term" value="F:DNA binding"/>
    <property type="evidence" value="ECO:0007669"/>
    <property type="project" value="UniProtKB-KW"/>
</dbReference>
<dbReference type="SMART" id="SM00347">
    <property type="entry name" value="HTH_MARR"/>
    <property type="match status" value="1"/>
</dbReference>
<dbReference type="KEGG" id="nml:Namu_0762"/>
<dbReference type="SUPFAM" id="SSF46785">
    <property type="entry name" value="Winged helix' DNA-binding domain"/>
    <property type="match status" value="1"/>
</dbReference>
<evidence type="ECO:0000256" key="2">
    <source>
        <dbReference type="ARBA" id="ARBA00023125"/>
    </source>
</evidence>
<dbReference type="CDD" id="cd00090">
    <property type="entry name" value="HTH_ARSR"/>
    <property type="match status" value="1"/>
</dbReference>
<dbReference type="RefSeq" id="WP_015746092.1">
    <property type="nucleotide sequence ID" value="NC_013235.1"/>
</dbReference>
<accession>C8X9A8</accession>
<reference evidence="6" key="1">
    <citation type="submission" date="2009-09" db="EMBL/GenBank/DDBJ databases">
        <title>The complete genome of Nakamurella multipartita DSM 44233.</title>
        <authorList>
            <consortium name="US DOE Joint Genome Institute (JGI-PGF)"/>
            <person name="Lucas S."/>
            <person name="Copeland A."/>
            <person name="Lapidus A."/>
            <person name="Glavina del Rio T."/>
            <person name="Dalin E."/>
            <person name="Tice H."/>
            <person name="Bruce D."/>
            <person name="Goodwin L."/>
            <person name="Pitluck S."/>
            <person name="Kyrpides N."/>
            <person name="Mavromatis K."/>
            <person name="Ivanova N."/>
            <person name="Ovchinnikova G."/>
            <person name="Sims D."/>
            <person name="Meincke L."/>
            <person name="Brettin T."/>
            <person name="Detter J.C."/>
            <person name="Han C."/>
            <person name="Larimer F."/>
            <person name="Land M."/>
            <person name="Hauser L."/>
            <person name="Markowitz V."/>
            <person name="Cheng J.-F."/>
            <person name="Hugenholtz P."/>
            <person name="Woyke T."/>
            <person name="Wu D."/>
            <person name="Klenk H.-P."/>
            <person name="Eisen J.A."/>
        </authorList>
    </citation>
    <scope>NUCLEOTIDE SEQUENCE [LARGE SCALE GENOMIC DNA]</scope>
    <source>
        <strain evidence="6">ATCC 700099 / DSM 44233 / CIP 104796 / JCM 9543 / NBRC 105858 / Y-104</strain>
    </source>
</reference>
<dbReference type="InterPro" id="IPR000835">
    <property type="entry name" value="HTH_MarR-typ"/>
</dbReference>
<dbReference type="eggNOG" id="COG1846">
    <property type="taxonomic scope" value="Bacteria"/>
</dbReference>
<dbReference type="InterPro" id="IPR023187">
    <property type="entry name" value="Tscrpt_reg_MarR-type_CS"/>
</dbReference>
<dbReference type="InterPro" id="IPR036388">
    <property type="entry name" value="WH-like_DNA-bd_sf"/>
</dbReference>
<organism evidence="5 6">
    <name type="scientific">Nakamurella multipartita (strain ATCC 700099 / DSM 44233 / CIP 104796 / JCM 9543 / NBRC 105858 / Y-104)</name>
    <name type="common">Microsphaera multipartita</name>
    <dbReference type="NCBI Taxonomy" id="479431"/>
    <lineage>
        <taxon>Bacteria</taxon>
        <taxon>Bacillati</taxon>
        <taxon>Actinomycetota</taxon>
        <taxon>Actinomycetes</taxon>
        <taxon>Nakamurellales</taxon>
        <taxon>Nakamurellaceae</taxon>
        <taxon>Nakamurella</taxon>
    </lineage>
</organism>